<evidence type="ECO:0008006" key="5">
    <source>
        <dbReference type="Google" id="ProtNLM"/>
    </source>
</evidence>
<dbReference type="Gene3D" id="3.40.50.300">
    <property type="entry name" value="P-loop containing nucleotide triphosphate hydrolases"/>
    <property type="match status" value="1"/>
</dbReference>
<dbReference type="CDD" id="cd01983">
    <property type="entry name" value="SIMIBI"/>
    <property type="match status" value="1"/>
</dbReference>
<evidence type="ECO:0000259" key="1">
    <source>
        <dbReference type="Pfam" id="PF04471"/>
    </source>
</evidence>
<name>A0A9X5GVH6_9FIRM</name>
<gene>
    <name evidence="3" type="ORF">D5281_21880</name>
</gene>
<dbReference type="RefSeq" id="WP_160562080.1">
    <property type="nucleotide sequence ID" value="NZ_QZDT01000066.1"/>
</dbReference>
<dbReference type="Pfam" id="PF04471">
    <property type="entry name" value="Mrr_cat"/>
    <property type="match status" value="1"/>
</dbReference>
<proteinExistence type="predicted"/>
<feature type="domain" description="Restriction endonuclease type IV Mrr" evidence="1">
    <location>
        <begin position="6"/>
        <end position="60"/>
    </location>
</feature>
<evidence type="ECO:0000313" key="4">
    <source>
        <dbReference type="Proteomes" id="UP001154420"/>
    </source>
</evidence>
<dbReference type="SUPFAM" id="SSF52540">
    <property type="entry name" value="P-loop containing nucleoside triphosphate hydrolases"/>
    <property type="match status" value="1"/>
</dbReference>
<dbReference type="GO" id="GO:0004519">
    <property type="term" value="F:endonuclease activity"/>
    <property type="evidence" value="ECO:0007669"/>
    <property type="project" value="InterPro"/>
</dbReference>
<dbReference type="GO" id="GO:0003677">
    <property type="term" value="F:DNA binding"/>
    <property type="evidence" value="ECO:0007669"/>
    <property type="project" value="InterPro"/>
</dbReference>
<dbReference type="Gene3D" id="3.40.1350.10">
    <property type="match status" value="1"/>
</dbReference>
<dbReference type="Pfam" id="PF20720">
    <property type="entry name" value="nSTAND3"/>
    <property type="match status" value="1"/>
</dbReference>
<protein>
    <recommendedName>
        <fullName evidence="5">Restriction endonuclease type IV Mrr domain-containing protein</fullName>
    </recommendedName>
</protein>
<dbReference type="InterPro" id="IPR011856">
    <property type="entry name" value="tRNA_endonuc-like_dom_sf"/>
</dbReference>
<sequence>MYNYSNLSDFEFEILCRDIMQKKLGIKLYTFQKGRDGGIDITDDPKNKKVIIQVKHYINSKYSDLLGTLKKEVQKVKELQPEKYYICCALNLTAKNKRELYDMFSDYMESANDIMSLIDIDDFLECPENMDIVRKHYKLWLESTEILGEVFNQNVFIDCESLLYNIEEESRRFVETSCYYECLDILEKEKILLLLGMPGTGKTVTTKMLAIYYASKGYRIRYTTNGDISDIKNAISTQKDLPEIILLDDCLGQHYFRMKETQGNELLSLVKYVTCHKNKKLIMNSRVTIFQQAKEQVIEFRQFAEDEKFKIKILDMGKLSLSDKGRIFHNHIYFKGLPADYYQDILKDFHYREIVKHNNYTPRIMEFVTREYNFKKVSSGHYYEYVLRCLDNPTEIWQDEFSEKLQQEDRVFLTTLYSLTDTSIDENVVKRAFNYRLSNNTIADTSRNIWEDVLKRLEGAFIQIIEKNGKKEIGAINPSVNDFLREYLQKNDIEREYIRKNATEYEQIKRGFSENMEDIIRAGQANLYHYANQNEEMYVILTYVCRLDVFHDNYKYVVERFFQTLPYGFFEGMMGRCEILIRLLLDKFDTFYHTYDCLDDSSLMEFFWSLNLDEFQTFIELAEKYDIDFFYAKYRDLLVETLEDAILAYMEDVEADDYYGDYDVSDLLKHNMRYNGYYEELDKQSVVNNVCEWIKEDVEKEVSEMIENLPQDILDKIRISKSNVKVDKSDVEEYIESYLEPSVPEYDHHEMDYDYGIIGEMDILDCIFK</sequence>
<dbReference type="InterPro" id="IPR049050">
    <property type="entry name" value="nSTAND3"/>
</dbReference>
<accession>A0A9X5GVH6</accession>
<dbReference type="AlphaFoldDB" id="A0A9X5GVH6"/>
<dbReference type="OrthoDB" id="9806903at2"/>
<comment type="caution">
    <text evidence="3">The sequence shown here is derived from an EMBL/GenBank/DDBJ whole genome shotgun (WGS) entry which is preliminary data.</text>
</comment>
<dbReference type="GO" id="GO:0009307">
    <property type="term" value="P:DNA restriction-modification system"/>
    <property type="evidence" value="ECO:0007669"/>
    <property type="project" value="InterPro"/>
</dbReference>
<reference evidence="3" key="1">
    <citation type="submission" date="2018-09" db="EMBL/GenBank/DDBJ databases">
        <title>Murine metabolic-syndrome-specific gut microbial biobank.</title>
        <authorList>
            <person name="Liu C."/>
        </authorList>
    </citation>
    <scope>NUCLEOTIDE SEQUENCE</scope>
    <source>
        <strain evidence="3">D42-62</strain>
    </source>
</reference>
<evidence type="ECO:0000259" key="2">
    <source>
        <dbReference type="Pfam" id="PF20720"/>
    </source>
</evidence>
<dbReference type="EMBL" id="QZDT01000066">
    <property type="protein sequence ID" value="NBJ95127.1"/>
    <property type="molecule type" value="Genomic_DNA"/>
</dbReference>
<dbReference type="Proteomes" id="UP001154420">
    <property type="component" value="Unassembled WGS sequence"/>
</dbReference>
<dbReference type="InterPro" id="IPR007560">
    <property type="entry name" value="Restrct_endonuc_IV_Mrr"/>
</dbReference>
<organism evidence="3 4">
    <name type="scientific">Parablautia muri</name>
    <dbReference type="NCBI Taxonomy" id="2320879"/>
    <lineage>
        <taxon>Bacteria</taxon>
        <taxon>Bacillati</taxon>
        <taxon>Bacillota</taxon>
        <taxon>Clostridia</taxon>
        <taxon>Lachnospirales</taxon>
        <taxon>Lachnospiraceae</taxon>
        <taxon>Parablautia</taxon>
    </lineage>
</organism>
<feature type="domain" description="Novel STAND NTPase 3" evidence="2">
    <location>
        <begin position="173"/>
        <end position="334"/>
    </location>
</feature>
<keyword evidence="4" id="KW-1185">Reference proteome</keyword>
<dbReference type="InterPro" id="IPR027417">
    <property type="entry name" value="P-loop_NTPase"/>
</dbReference>
<evidence type="ECO:0000313" key="3">
    <source>
        <dbReference type="EMBL" id="NBJ95127.1"/>
    </source>
</evidence>